<evidence type="ECO:0000259" key="2">
    <source>
        <dbReference type="Pfam" id="PF00534"/>
    </source>
</evidence>
<evidence type="ECO:0000313" key="3">
    <source>
        <dbReference type="EMBL" id="AYN66664.1"/>
    </source>
</evidence>
<feature type="domain" description="Glycosyl transferase family 1" evidence="2">
    <location>
        <begin position="201"/>
        <end position="367"/>
    </location>
</feature>
<name>A0A3G2L326_9FLAO</name>
<reference evidence="3 4" key="1">
    <citation type="submission" date="2018-08" db="EMBL/GenBank/DDBJ databases">
        <title>The reduced genetic potential of extracellular carbohydrate catabolism in Euzebyella marina RN62, a Flavobacteriia bacterium isolated from the hadal water.</title>
        <authorList>
            <person name="Xue C."/>
        </authorList>
    </citation>
    <scope>NUCLEOTIDE SEQUENCE [LARGE SCALE GENOMIC DNA]</scope>
    <source>
        <strain evidence="3 4">RN62</strain>
    </source>
</reference>
<dbReference type="GO" id="GO:0009103">
    <property type="term" value="P:lipopolysaccharide biosynthetic process"/>
    <property type="evidence" value="ECO:0007669"/>
    <property type="project" value="TreeGrafter"/>
</dbReference>
<dbReference type="Proteomes" id="UP000276309">
    <property type="component" value="Chromosome"/>
</dbReference>
<dbReference type="Gene3D" id="3.40.50.2000">
    <property type="entry name" value="Glycogen Phosphorylase B"/>
    <property type="match status" value="2"/>
</dbReference>
<gene>
    <name evidence="3" type="ORF">D1013_04335</name>
</gene>
<dbReference type="GO" id="GO:0016757">
    <property type="term" value="F:glycosyltransferase activity"/>
    <property type="evidence" value="ECO:0007669"/>
    <property type="project" value="InterPro"/>
</dbReference>
<organism evidence="3 4">
    <name type="scientific">Euzebyella marina</name>
    <dbReference type="NCBI Taxonomy" id="1761453"/>
    <lineage>
        <taxon>Bacteria</taxon>
        <taxon>Pseudomonadati</taxon>
        <taxon>Bacteroidota</taxon>
        <taxon>Flavobacteriia</taxon>
        <taxon>Flavobacteriales</taxon>
        <taxon>Flavobacteriaceae</taxon>
        <taxon>Euzebyella</taxon>
    </lineage>
</organism>
<accession>A0A3G2L326</accession>
<sequence length="389" mass="44864">MKILRIIPSMNPKQGGPCQGIRNAIPKMAEMGIVNEVVSFDNPQADFIKDDSFQIHALGESKTPWKYNDKLVPWLENNLSSYDFIIIHALWLYHSQASVNTIIEFRRKHHKGPKVFVMPHGMLDPYFQRAKERRIKALRNRLYWKFFENDVVNKADGVLFTCEEELLLARTTFPNYKPHSEINVGYGIQEPPKYSEEMKIEFKSKVPKWNGKPFLLFLSRIHPKKGIDLLINAYCQLEKKHSHLPQLIIAGPNESKYANDMMKLAQPSDNIIFAGMLGGLAKWGAFYESEVFILPSHQENFGIAVVESLACAIPVLISDKVNIWREIQKGKGGIVSNDNYKETYEMIDQWLNLSLKEKKEMKKNAYQVFSDHFTITRAAQNFINQIENA</sequence>
<dbReference type="AlphaFoldDB" id="A0A3G2L326"/>
<evidence type="ECO:0000256" key="1">
    <source>
        <dbReference type="ARBA" id="ARBA00022679"/>
    </source>
</evidence>
<protein>
    <submittedName>
        <fullName evidence="3">Glycosyltransferase</fullName>
    </submittedName>
</protein>
<dbReference type="KEGG" id="emar:D1013_04335"/>
<keyword evidence="4" id="KW-1185">Reference proteome</keyword>
<dbReference type="PANTHER" id="PTHR46401">
    <property type="entry name" value="GLYCOSYLTRANSFERASE WBBK-RELATED"/>
    <property type="match status" value="1"/>
</dbReference>
<dbReference type="EMBL" id="CP032050">
    <property type="protein sequence ID" value="AYN66664.1"/>
    <property type="molecule type" value="Genomic_DNA"/>
</dbReference>
<keyword evidence="1 3" id="KW-0808">Transferase</keyword>
<dbReference type="RefSeq" id="WP_121847716.1">
    <property type="nucleotide sequence ID" value="NZ_CP032050.1"/>
</dbReference>
<dbReference type="InterPro" id="IPR001296">
    <property type="entry name" value="Glyco_trans_1"/>
</dbReference>
<evidence type="ECO:0000313" key="4">
    <source>
        <dbReference type="Proteomes" id="UP000276309"/>
    </source>
</evidence>
<dbReference type="Pfam" id="PF00534">
    <property type="entry name" value="Glycos_transf_1"/>
    <property type="match status" value="1"/>
</dbReference>
<proteinExistence type="predicted"/>
<dbReference type="SUPFAM" id="SSF53756">
    <property type="entry name" value="UDP-Glycosyltransferase/glycogen phosphorylase"/>
    <property type="match status" value="1"/>
</dbReference>
<dbReference type="PANTHER" id="PTHR46401:SF2">
    <property type="entry name" value="GLYCOSYLTRANSFERASE WBBK-RELATED"/>
    <property type="match status" value="1"/>
</dbReference>
<dbReference type="OrthoDB" id="9790710at2"/>